<dbReference type="Proteomes" id="UP001162480">
    <property type="component" value="Chromosome 7"/>
</dbReference>
<evidence type="ECO:0000256" key="2">
    <source>
        <dbReference type="SAM" id="SignalP"/>
    </source>
</evidence>
<name>A0AA36B254_OCTVU</name>
<feature type="signal peptide" evidence="2">
    <location>
        <begin position="1"/>
        <end position="21"/>
    </location>
</feature>
<dbReference type="EMBL" id="OX597820">
    <property type="protein sequence ID" value="CAI9725894.1"/>
    <property type="molecule type" value="Genomic_DNA"/>
</dbReference>
<keyword evidence="2" id="KW-0732">Signal</keyword>
<dbReference type="AlphaFoldDB" id="A0AA36B254"/>
<organism evidence="3 4">
    <name type="scientific">Octopus vulgaris</name>
    <name type="common">Common octopus</name>
    <dbReference type="NCBI Taxonomy" id="6645"/>
    <lineage>
        <taxon>Eukaryota</taxon>
        <taxon>Metazoa</taxon>
        <taxon>Spiralia</taxon>
        <taxon>Lophotrochozoa</taxon>
        <taxon>Mollusca</taxon>
        <taxon>Cephalopoda</taxon>
        <taxon>Coleoidea</taxon>
        <taxon>Octopodiformes</taxon>
        <taxon>Octopoda</taxon>
        <taxon>Incirrata</taxon>
        <taxon>Octopodidae</taxon>
        <taxon>Octopus</taxon>
    </lineage>
</organism>
<evidence type="ECO:0000313" key="3">
    <source>
        <dbReference type="EMBL" id="CAI9725894.1"/>
    </source>
</evidence>
<accession>A0AA36B254</accession>
<gene>
    <name evidence="3" type="ORF">OCTVUL_1B019636</name>
</gene>
<keyword evidence="4" id="KW-1185">Reference proteome</keyword>
<reference evidence="3" key="1">
    <citation type="submission" date="2023-08" db="EMBL/GenBank/DDBJ databases">
        <authorList>
            <person name="Alioto T."/>
            <person name="Alioto T."/>
            <person name="Gomez Garrido J."/>
        </authorList>
    </citation>
    <scope>NUCLEOTIDE SEQUENCE</scope>
</reference>
<feature type="chain" id="PRO_5041423467" evidence="2">
    <location>
        <begin position="22"/>
        <end position="188"/>
    </location>
</feature>
<evidence type="ECO:0000313" key="4">
    <source>
        <dbReference type="Proteomes" id="UP001162480"/>
    </source>
</evidence>
<evidence type="ECO:0000256" key="1">
    <source>
        <dbReference type="SAM" id="MobiDB-lite"/>
    </source>
</evidence>
<protein>
    <submittedName>
        <fullName evidence="3">Uncharacterized protein</fullName>
    </submittedName>
</protein>
<proteinExistence type="predicted"/>
<feature type="region of interest" description="Disordered" evidence="1">
    <location>
        <begin position="33"/>
        <end position="75"/>
    </location>
</feature>
<sequence length="188" mass="21888">MATSWIFLLLGLSFTFTTVYGYVPTHARDHYHNRTRSKPFKNIQRGAGGGGLDGLLKGSEGRRHSRPKPPDKKRNVVNALSRRGFIPDTQKCCRVGKKVARRKLACSMNVHLSNSDSNSSYRSTNYHKRQYLGKLFPKIGRCAARFTSHFEKCCKMRQEYMQRVRKSCKSRKNYRKRKCREVVRRNLQ</sequence>